<gene>
    <name evidence="1" type="ORF">BDN72DRAFT_11025</name>
</gene>
<reference evidence="1 2" key="1">
    <citation type="journal article" date="2019" name="Nat. Ecol. Evol.">
        <title>Megaphylogeny resolves global patterns of mushroom evolution.</title>
        <authorList>
            <person name="Varga T."/>
            <person name="Krizsan K."/>
            <person name="Foldi C."/>
            <person name="Dima B."/>
            <person name="Sanchez-Garcia M."/>
            <person name="Sanchez-Ramirez S."/>
            <person name="Szollosi G.J."/>
            <person name="Szarkandi J.G."/>
            <person name="Papp V."/>
            <person name="Albert L."/>
            <person name="Andreopoulos W."/>
            <person name="Angelini C."/>
            <person name="Antonin V."/>
            <person name="Barry K.W."/>
            <person name="Bougher N.L."/>
            <person name="Buchanan P."/>
            <person name="Buyck B."/>
            <person name="Bense V."/>
            <person name="Catcheside P."/>
            <person name="Chovatia M."/>
            <person name="Cooper J."/>
            <person name="Damon W."/>
            <person name="Desjardin D."/>
            <person name="Finy P."/>
            <person name="Geml J."/>
            <person name="Haridas S."/>
            <person name="Hughes K."/>
            <person name="Justo A."/>
            <person name="Karasinski D."/>
            <person name="Kautmanova I."/>
            <person name="Kiss B."/>
            <person name="Kocsube S."/>
            <person name="Kotiranta H."/>
            <person name="LaButti K.M."/>
            <person name="Lechner B.E."/>
            <person name="Liimatainen K."/>
            <person name="Lipzen A."/>
            <person name="Lukacs Z."/>
            <person name="Mihaltcheva S."/>
            <person name="Morgado L.N."/>
            <person name="Niskanen T."/>
            <person name="Noordeloos M.E."/>
            <person name="Ohm R.A."/>
            <person name="Ortiz-Santana B."/>
            <person name="Ovrebo C."/>
            <person name="Racz N."/>
            <person name="Riley R."/>
            <person name="Savchenko A."/>
            <person name="Shiryaev A."/>
            <person name="Soop K."/>
            <person name="Spirin V."/>
            <person name="Szebenyi C."/>
            <person name="Tomsovsky M."/>
            <person name="Tulloss R.E."/>
            <person name="Uehling J."/>
            <person name="Grigoriev I.V."/>
            <person name="Vagvolgyi C."/>
            <person name="Papp T."/>
            <person name="Martin F.M."/>
            <person name="Miettinen O."/>
            <person name="Hibbett D.S."/>
            <person name="Nagy L.G."/>
        </authorList>
    </citation>
    <scope>NUCLEOTIDE SEQUENCE [LARGE SCALE GENOMIC DNA]</scope>
    <source>
        <strain evidence="1 2">NL-1719</strain>
    </source>
</reference>
<evidence type="ECO:0000313" key="1">
    <source>
        <dbReference type="EMBL" id="TFK76812.1"/>
    </source>
</evidence>
<dbReference type="EMBL" id="ML208259">
    <property type="protein sequence ID" value="TFK76812.1"/>
    <property type="molecule type" value="Genomic_DNA"/>
</dbReference>
<dbReference type="Proteomes" id="UP000308600">
    <property type="component" value="Unassembled WGS sequence"/>
</dbReference>
<evidence type="ECO:0000313" key="2">
    <source>
        <dbReference type="Proteomes" id="UP000308600"/>
    </source>
</evidence>
<accession>A0ACD3BGR4</accession>
<name>A0ACD3BGR4_9AGAR</name>
<keyword evidence="2" id="KW-1185">Reference proteome</keyword>
<organism evidence="1 2">
    <name type="scientific">Pluteus cervinus</name>
    <dbReference type="NCBI Taxonomy" id="181527"/>
    <lineage>
        <taxon>Eukaryota</taxon>
        <taxon>Fungi</taxon>
        <taxon>Dikarya</taxon>
        <taxon>Basidiomycota</taxon>
        <taxon>Agaricomycotina</taxon>
        <taxon>Agaricomycetes</taxon>
        <taxon>Agaricomycetidae</taxon>
        <taxon>Agaricales</taxon>
        <taxon>Pluteineae</taxon>
        <taxon>Pluteaceae</taxon>
        <taxon>Pluteus</taxon>
    </lineage>
</organism>
<protein>
    <submittedName>
        <fullName evidence="1">Uncharacterized protein</fullName>
    </submittedName>
</protein>
<proteinExistence type="predicted"/>
<sequence length="747" mass="79935">MPSRTDSNFNGEIRVADQSGARWKLNMDNDVAPVWDLADEIVNLSINEIPRDADDGRGQIRTPPKSKLAAAAVTQMSEASPLDSSSSTSVGSSPHPLDHQIGISHSRGSSTDTTVSSSQQSAASGASRSHLDGPNQNDSKERPHSFSGGLSTSDLRRLQQADESEPRAPIPQQAWVQPPVAYRDNFALNEKPFSPDQLSYPSLANTRHQLAHLARDEIPMDFNAAQQRGFATIPQVSGSTVNLPFVTGRPTGAAPNMSYRQPPRGFPQQGLLPSPTALGYPAGHHTSHLSLGNTQQLYDMMLSAPHEAHPAVTRVQQQHNIYRTNHHHSASDPSTIRDATTLALLSGNMQAFPAIFPPGVPPTSTIPLYANQFYGVQDIYSRPDVAQAMAAHLQSQYPGPYGAVSTPGLPAEPLSPPSSNGQNGPSANNRKLGLYKTELCRSWEEKGTCRYGTKCQFAHGEDELRKVARHPKYKTEICRTFWVSGSCPYGKRCCFIHTELPTSGAAAGNGVATTTENPPPPPHTDGRARSLSTNSDPNDASVSLLARISAKRTQDTTVNNAATPIDMKSPNGFQFTRPGALRVDTSALDGASIKQNKSAYPTFASNGILLPAPDRHTNKSPGPVTAGPDLGRHNEARLAIVGYSGRVSKPTNGMRHSLNGSEGDGGFTTTTPVTMHPSYTLTSAEGAPRVNGHVRAGSAGTWASFTRSSLSHHHTASPAGEIMMNSSPWSTAELAVGSSRLNERPWA</sequence>